<reference evidence="1" key="1">
    <citation type="journal article" date="2022" name="Int. J. Mol. Sci.">
        <title>Draft Genome of Tanacetum Coccineum: Genomic Comparison of Closely Related Tanacetum-Family Plants.</title>
        <authorList>
            <person name="Yamashiro T."/>
            <person name="Shiraishi A."/>
            <person name="Nakayama K."/>
            <person name="Satake H."/>
        </authorList>
    </citation>
    <scope>NUCLEOTIDE SEQUENCE</scope>
</reference>
<gene>
    <name evidence="1" type="ORF">Tco_0877649</name>
</gene>
<protein>
    <submittedName>
        <fullName evidence="1">Uncharacterized protein</fullName>
    </submittedName>
</protein>
<name>A0ABQ5BYW1_9ASTR</name>
<dbReference type="Proteomes" id="UP001151760">
    <property type="component" value="Unassembled WGS sequence"/>
</dbReference>
<evidence type="ECO:0000313" key="2">
    <source>
        <dbReference type="Proteomes" id="UP001151760"/>
    </source>
</evidence>
<dbReference type="EMBL" id="BQNB010013678">
    <property type="protein sequence ID" value="GJT18943.1"/>
    <property type="molecule type" value="Genomic_DNA"/>
</dbReference>
<evidence type="ECO:0000313" key="1">
    <source>
        <dbReference type="EMBL" id="GJT18943.1"/>
    </source>
</evidence>
<comment type="caution">
    <text evidence="1">The sequence shown here is derived from an EMBL/GenBank/DDBJ whole genome shotgun (WGS) entry which is preliminary data.</text>
</comment>
<accession>A0ABQ5BYW1</accession>
<reference evidence="1" key="2">
    <citation type="submission" date="2022-01" db="EMBL/GenBank/DDBJ databases">
        <authorList>
            <person name="Yamashiro T."/>
            <person name="Shiraishi A."/>
            <person name="Satake H."/>
            <person name="Nakayama K."/>
        </authorList>
    </citation>
    <scope>NUCLEOTIDE SEQUENCE</scope>
</reference>
<proteinExistence type="predicted"/>
<organism evidence="1 2">
    <name type="scientific">Tanacetum coccineum</name>
    <dbReference type="NCBI Taxonomy" id="301880"/>
    <lineage>
        <taxon>Eukaryota</taxon>
        <taxon>Viridiplantae</taxon>
        <taxon>Streptophyta</taxon>
        <taxon>Embryophyta</taxon>
        <taxon>Tracheophyta</taxon>
        <taxon>Spermatophyta</taxon>
        <taxon>Magnoliopsida</taxon>
        <taxon>eudicotyledons</taxon>
        <taxon>Gunneridae</taxon>
        <taxon>Pentapetalae</taxon>
        <taxon>asterids</taxon>
        <taxon>campanulids</taxon>
        <taxon>Asterales</taxon>
        <taxon>Asteraceae</taxon>
        <taxon>Asteroideae</taxon>
        <taxon>Anthemideae</taxon>
        <taxon>Anthemidinae</taxon>
        <taxon>Tanacetum</taxon>
    </lineage>
</organism>
<sequence length="91" mass="10148">MCMVRLPPTVHTNTQLAAKKVSSKSDDINIISFKNLFDALKGQDDMFETDKSAWQKINNIESTINDSDSKKVKNVFVEDNGKPMDGLVDDA</sequence>
<keyword evidence="2" id="KW-1185">Reference proteome</keyword>